<dbReference type="PROSITE" id="PS51450">
    <property type="entry name" value="LRR"/>
    <property type="match status" value="1"/>
</dbReference>
<dbReference type="GO" id="GO:0005737">
    <property type="term" value="C:cytoplasm"/>
    <property type="evidence" value="ECO:0007669"/>
    <property type="project" value="TreeGrafter"/>
</dbReference>
<accession>A0A382AGK1</accession>
<dbReference type="SUPFAM" id="SSF52058">
    <property type="entry name" value="L domain-like"/>
    <property type="match status" value="1"/>
</dbReference>
<dbReference type="Gene3D" id="3.80.10.10">
    <property type="entry name" value="Ribonuclease Inhibitor"/>
    <property type="match status" value="1"/>
</dbReference>
<dbReference type="EMBL" id="UINC01025110">
    <property type="protein sequence ID" value="SVB00087.1"/>
    <property type="molecule type" value="Genomic_DNA"/>
</dbReference>
<dbReference type="PANTHER" id="PTHR48051">
    <property type="match status" value="1"/>
</dbReference>
<keyword evidence="1" id="KW-0433">Leucine-rich repeat</keyword>
<dbReference type="InterPro" id="IPR032675">
    <property type="entry name" value="LRR_dom_sf"/>
</dbReference>
<organism evidence="3">
    <name type="scientific">marine metagenome</name>
    <dbReference type="NCBI Taxonomy" id="408172"/>
    <lineage>
        <taxon>unclassified sequences</taxon>
        <taxon>metagenomes</taxon>
        <taxon>ecological metagenomes</taxon>
    </lineage>
</organism>
<dbReference type="InterPro" id="IPR050216">
    <property type="entry name" value="LRR_domain-containing"/>
</dbReference>
<gene>
    <name evidence="3" type="ORF">METZ01_LOCUS152941</name>
</gene>
<evidence type="ECO:0000313" key="3">
    <source>
        <dbReference type="EMBL" id="SVB00087.1"/>
    </source>
</evidence>
<keyword evidence="2" id="KW-0677">Repeat</keyword>
<proteinExistence type="predicted"/>
<reference evidence="3" key="1">
    <citation type="submission" date="2018-05" db="EMBL/GenBank/DDBJ databases">
        <authorList>
            <person name="Lanie J.A."/>
            <person name="Ng W.-L."/>
            <person name="Kazmierczak K.M."/>
            <person name="Andrzejewski T.M."/>
            <person name="Davidsen T.M."/>
            <person name="Wayne K.J."/>
            <person name="Tettelin H."/>
            <person name="Glass J.I."/>
            <person name="Rusch D."/>
            <person name="Podicherti R."/>
            <person name="Tsui H.-C.T."/>
            <person name="Winkler M.E."/>
        </authorList>
    </citation>
    <scope>NUCLEOTIDE SEQUENCE</scope>
</reference>
<evidence type="ECO:0000256" key="2">
    <source>
        <dbReference type="ARBA" id="ARBA00022737"/>
    </source>
</evidence>
<sequence>MTNNFICPPYPSCIENVGFQNIEACSPLISCLDGFVVFDSQCYYYDDLQVLIDFTKTNEVIAGYHPLLIGYQVWKNNRLQQLNLDGIGITNVPKSINKLSQLEYLNLNNNNLESLPDNFCSIYPNLQSFQVTNNLLCPPYLQCFDYIGAQNTINCEKSFCPYGYFDIDGDCYFEKDISILNDFISQNKSLDGRQPLEIGVQKWKNMRLYYLYLGVNELTTVPESICEILPELKIFNISQNTICPPSPDCVEPYLGEQNLTNCQQ</sequence>
<name>A0A382AGK1_9ZZZZ</name>
<protein>
    <submittedName>
        <fullName evidence="3">Uncharacterized protein</fullName>
    </submittedName>
</protein>
<dbReference type="InterPro" id="IPR001611">
    <property type="entry name" value="Leu-rich_rpt"/>
</dbReference>
<dbReference type="AlphaFoldDB" id="A0A382AGK1"/>
<dbReference type="PANTHER" id="PTHR48051:SF54">
    <property type="entry name" value="LEUCINE-RICH REPEAT-CONTAINING PROTEIN"/>
    <property type="match status" value="1"/>
</dbReference>
<evidence type="ECO:0000256" key="1">
    <source>
        <dbReference type="ARBA" id="ARBA00022614"/>
    </source>
</evidence>